<evidence type="ECO:0000313" key="3">
    <source>
        <dbReference type="Proteomes" id="UP000269665"/>
    </source>
</evidence>
<protein>
    <submittedName>
        <fullName evidence="2">Flagellar biosynthesis protein FlgH</fullName>
    </submittedName>
</protein>
<dbReference type="InterPro" id="IPR008727">
    <property type="entry name" value="PAAR_motif"/>
</dbReference>
<keyword evidence="2" id="KW-0282">Flagellum</keyword>
<keyword evidence="2" id="KW-0966">Cell projection</keyword>
<dbReference type="Gene3D" id="2.60.200.60">
    <property type="match status" value="1"/>
</dbReference>
<organism evidence="2 3">
    <name type="scientific">Pectobacterium parmentieri</name>
    <dbReference type="NCBI Taxonomy" id="1905730"/>
    <lineage>
        <taxon>Bacteria</taxon>
        <taxon>Pseudomonadati</taxon>
        <taxon>Pseudomonadota</taxon>
        <taxon>Gammaproteobacteria</taxon>
        <taxon>Enterobacterales</taxon>
        <taxon>Pectobacteriaceae</taxon>
        <taxon>Pectobacterium</taxon>
    </lineage>
</organism>
<dbReference type="KEGG" id="ppar:A8F97_06460"/>
<dbReference type="Proteomes" id="UP000269665">
    <property type="component" value="Unassembled WGS sequence"/>
</dbReference>
<proteinExistence type="predicted"/>
<keyword evidence="2" id="KW-0969">Cilium</keyword>
<dbReference type="AlphaFoldDB" id="A0A8B3FA51"/>
<dbReference type="Pfam" id="PF05488">
    <property type="entry name" value="PAAR_motif"/>
    <property type="match status" value="1"/>
</dbReference>
<feature type="region of interest" description="Disordered" evidence="1">
    <location>
        <begin position="1"/>
        <end position="25"/>
    </location>
</feature>
<dbReference type="RefSeq" id="WP_033071536.1">
    <property type="nucleotide sequence ID" value="NZ_CP015749.1"/>
</dbReference>
<accession>A0A8B3FA51</accession>
<dbReference type="EMBL" id="PSZG01000001">
    <property type="protein sequence ID" value="RKO76467.1"/>
    <property type="molecule type" value="Genomic_DNA"/>
</dbReference>
<sequence length="354" mass="35603">MGQPAARATIDTSAHTGPIQSGSPDVIIGGFPAARKSDTLSCSSHGSGVIVGGSSTVFVNGMPLARKGDKTQCNASGSPAPVRPKPAVPQYWGSSLAKKAGEDGMVHGDVYDTRVLGAYASLEDKNLNGDFDTASAGFALSDITIGNMKSKDLLRGEMRNKVAVANVTGSLYGGGNSIYGLNTNATATGIQYGGSAAAGKEGTLYGGVGGDVTIGTAEAKAVGEVYTGNNGRYGFTADVGAEAKGIKGEVVGNIDLLGILVADAKADASLGSVGGTLGGNAFWDTTDYSANLRVTGGVAALVGLKGDASLKVAFKPILDFFDYLYDDESIAAPILVDSGNGKIITGCVTVLIGD</sequence>
<gene>
    <name evidence="2" type="ORF">C5E00_06565</name>
</gene>
<feature type="compositionally biased region" description="Polar residues" evidence="1">
    <location>
        <begin position="10"/>
        <end position="23"/>
    </location>
</feature>
<dbReference type="GeneID" id="45849100"/>
<comment type="caution">
    <text evidence="2">The sequence shown here is derived from an EMBL/GenBank/DDBJ whole genome shotgun (WGS) entry which is preliminary data.</text>
</comment>
<evidence type="ECO:0000313" key="2">
    <source>
        <dbReference type="EMBL" id="RKO76467.1"/>
    </source>
</evidence>
<reference evidence="2 3" key="1">
    <citation type="journal article" date="2018" name="BMC Genomics">
        <title>High genomic variability in the plant pathogenic bacterium Pectobacterium parmentieri deciphered from de novo assembled complete genomes.</title>
        <authorList>
            <person name="Zoledowska S."/>
            <person name="Motyka-Pomagruk A."/>
            <person name="Sledz W."/>
            <person name="Mengoni A."/>
            <person name="Lojkowska E."/>
        </authorList>
    </citation>
    <scope>NUCLEOTIDE SEQUENCE [LARGE SCALE GENOMIC DNA]</scope>
    <source>
        <strain evidence="2 3">IFB5626</strain>
    </source>
</reference>
<evidence type="ECO:0000256" key="1">
    <source>
        <dbReference type="SAM" id="MobiDB-lite"/>
    </source>
</evidence>
<dbReference type="OrthoDB" id="9807902at2"/>
<name>A0A8B3FA51_PECPM</name>